<evidence type="ECO:0000256" key="1">
    <source>
        <dbReference type="ARBA" id="ARBA00004651"/>
    </source>
</evidence>
<proteinExistence type="inferred from homology"/>
<keyword evidence="3" id="KW-1003">Cell membrane</keyword>
<dbReference type="AlphaFoldDB" id="A0A8H3INM9"/>
<keyword evidence="5 8" id="KW-1133">Transmembrane helix</keyword>
<feature type="transmembrane region" description="Helical" evidence="8">
    <location>
        <begin position="53"/>
        <end position="85"/>
    </location>
</feature>
<evidence type="ECO:0000313" key="10">
    <source>
        <dbReference type="Proteomes" id="UP000664521"/>
    </source>
</evidence>
<dbReference type="GO" id="GO:0005886">
    <property type="term" value="C:plasma membrane"/>
    <property type="evidence" value="ECO:0007669"/>
    <property type="project" value="UniProtKB-SubCell"/>
</dbReference>
<dbReference type="OrthoDB" id="2160638at2759"/>
<evidence type="ECO:0000256" key="5">
    <source>
        <dbReference type="ARBA" id="ARBA00022989"/>
    </source>
</evidence>
<comment type="similarity">
    <text evidence="2">Belongs to the chromate ion transporter (CHR) (TC 2.A.51) family.</text>
</comment>
<sequence length="413" mass="44827">MYGLSVGVSQIGSTLPSPVYALISGLNAATVGIIALAAVRLSERAITDKLTRLLVYFGGILGMLYTALWYYPIIMIGAGLTSLIWDRRYPHLVKNATVNIVKRLRPSRRSLIPTERKRTRDVEEGSNTKRSWPLYDIGKPLPPPPPTYSLQDTYISDRPRFKGLTPKPPPPTPQLYEKAKAPKPKDSQFSSMSWQLGISIIAVFLATFALTIAFHILSGQPSRSFSVFSSLYLAGTIIFGGGPVVIPLLREYIVTPGWVSPRDFLLGLAIIQAFPGPNFNFAVYLGSLAVAGTSVPSYLGALISFIAMYAPGLFIVVGFMGLWSLLRHRAWFLSILRGVNAAAVGLVFTAVYKLWQIGYLTPAKQGQPLGTDPWLVAITGTAFVGGAWFNLSPPVAILLGGAMGIARWAAVLD</sequence>
<feature type="transmembrane region" description="Helical" evidence="8">
    <location>
        <begin position="331"/>
        <end position="352"/>
    </location>
</feature>
<feature type="transmembrane region" description="Helical" evidence="8">
    <location>
        <begin position="264"/>
        <end position="286"/>
    </location>
</feature>
<evidence type="ECO:0000256" key="7">
    <source>
        <dbReference type="SAM" id="MobiDB-lite"/>
    </source>
</evidence>
<keyword evidence="4 8" id="KW-0812">Transmembrane</keyword>
<evidence type="ECO:0000256" key="2">
    <source>
        <dbReference type="ARBA" id="ARBA00005262"/>
    </source>
</evidence>
<name>A0A8H3INM9_9LECA</name>
<feature type="region of interest" description="Disordered" evidence="7">
    <location>
        <begin position="112"/>
        <end position="143"/>
    </location>
</feature>
<dbReference type="GO" id="GO:0015109">
    <property type="term" value="F:chromate transmembrane transporter activity"/>
    <property type="evidence" value="ECO:0007669"/>
    <property type="project" value="InterPro"/>
</dbReference>
<comment type="caution">
    <text evidence="9">The sequence shown here is derived from an EMBL/GenBank/DDBJ whole genome shotgun (WGS) entry which is preliminary data.</text>
</comment>
<accession>A0A8H3INM9</accession>
<gene>
    <name evidence="9" type="ORF">HETSPECPRED_005925</name>
</gene>
<feature type="region of interest" description="Disordered" evidence="7">
    <location>
        <begin position="160"/>
        <end position="184"/>
    </location>
</feature>
<dbReference type="PANTHER" id="PTHR33567:SF3">
    <property type="entry name" value="CHROMATE ION TRANSPORTER (EUROFUNG)"/>
    <property type="match status" value="1"/>
</dbReference>
<keyword evidence="10" id="KW-1185">Reference proteome</keyword>
<feature type="transmembrane region" description="Helical" evidence="8">
    <location>
        <begin position="229"/>
        <end position="249"/>
    </location>
</feature>
<feature type="transmembrane region" description="Helical" evidence="8">
    <location>
        <begin position="194"/>
        <end position="217"/>
    </location>
</feature>
<organism evidence="9 10">
    <name type="scientific">Heterodermia speciosa</name>
    <dbReference type="NCBI Taxonomy" id="116794"/>
    <lineage>
        <taxon>Eukaryota</taxon>
        <taxon>Fungi</taxon>
        <taxon>Dikarya</taxon>
        <taxon>Ascomycota</taxon>
        <taxon>Pezizomycotina</taxon>
        <taxon>Lecanoromycetes</taxon>
        <taxon>OSLEUM clade</taxon>
        <taxon>Lecanoromycetidae</taxon>
        <taxon>Caliciales</taxon>
        <taxon>Physciaceae</taxon>
        <taxon>Heterodermia</taxon>
    </lineage>
</organism>
<evidence type="ECO:0000256" key="6">
    <source>
        <dbReference type="ARBA" id="ARBA00023136"/>
    </source>
</evidence>
<evidence type="ECO:0000313" key="9">
    <source>
        <dbReference type="EMBL" id="CAF9925763.1"/>
    </source>
</evidence>
<evidence type="ECO:0008006" key="11">
    <source>
        <dbReference type="Google" id="ProtNLM"/>
    </source>
</evidence>
<comment type="subcellular location">
    <subcellularLocation>
        <location evidence="1">Cell membrane</location>
        <topology evidence="1">Multi-pass membrane protein</topology>
    </subcellularLocation>
</comment>
<dbReference type="Proteomes" id="UP000664521">
    <property type="component" value="Unassembled WGS sequence"/>
</dbReference>
<evidence type="ECO:0000256" key="4">
    <source>
        <dbReference type="ARBA" id="ARBA00022692"/>
    </source>
</evidence>
<protein>
    <recommendedName>
        <fullName evidence="11">Chromate transporter</fullName>
    </recommendedName>
</protein>
<feature type="compositionally biased region" description="Basic and acidic residues" evidence="7">
    <location>
        <begin position="114"/>
        <end position="127"/>
    </location>
</feature>
<evidence type="ECO:0000256" key="8">
    <source>
        <dbReference type="SAM" id="Phobius"/>
    </source>
</evidence>
<keyword evidence="6 8" id="KW-0472">Membrane</keyword>
<evidence type="ECO:0000256" key="3">
    <source>
        <dbReference type="ARBA" id="ARBA00022475"/>
    </source>
</evidence>
<feature type="transmembrane region" description="Helical" evidence="8">
    <location>
        <begin position="298"/>
        <end position="325"/>
    </location>
</feature>
<dbReference type="EMBL" id="CAJPDS010000039">
    <property type="protein sequence ID" value="CAF9925763.1"/>
    <property type="molecule type" value="Genomic_DNA"/>
</dbReference>
<feature type="transmembrane region" description="Helical" evidence="8">
    <location>
        <begin position="20"/>
        <end position="41"/>
    </location>
</feature>
<reference evidence="9" key="1">
    <citation type="submission" date="2021-03" db="EMBL/GenBank/DDBJ databases">
        <authorList>
            <person name="Tagirdzhanova G."/>
        </authorList>
    </citation>
    <scope>NUCLEOTIDE SEQUENCE</scope>
</reference>
<dbReference type="Pfam" id="PF02417">
    <property type="entry name" value="Chromate_transp"/>
    <property type="match status" value="1"/>
</dbReference>
<feature type="transmembrane region" description="Helical" evidence="8">
    <location>
        <begin position="395"/>
        <end position="412"/>
    </location>
</feature>
<dbReference type="InterPro" id="IPR003370">
    <property type="entry name" value="Chromate_transpt"/>
</dbReference>
<dbReference type="PANTHER" id="PTHR33567">
    <property type="entry name" value="CHROMATE ION TRANSPORTER (EUROFUNG)"/>
    <property type="match status" value="1"/>
</dbReference>